<dbReference type="EMBL" id="PDEM01000024">
    <property type="protein sequence ID" value="PHZ84625.1"/>
    <property type="molecule type" value="Genomic_DNA"/>
</dbReference>
<dbReference type="PANTHER" id="PTHR30528:SF0">
    <property type="entry name" value="CYTOPLASMIC PROTEIN"/>
    <property type="match status" value="1"/>
</dbReference>
<dbReference type="AlphaFoldDB" id="A0A2G4YQN0"/>
<organism evidence="1 2">
    <name type="scientific">Paremcibacter congregatus</name>
    <dbReference type="NCBI Taxonomy" id="2043170"/>
    <lineage>
        <taxon>Bacteria</taxon>
        <taxon>Pseudomonadati</taxon>
        <taxon>Pseudomonadota</taxon>
        <taxon>Alphaproteobacteria</taxon>
        <taxon>Emcibacterales</taxon>
        <taxon>Emcibacteraceae</taxon>
        <taxon>Paremcibacter</taxon>
    </lineage>
</organism>
<dbReference type="Pfam" id="PF06224">
    <property type="entry name" value="AlkZ-like"/>
    <property type="match status" value="1"/>
</dbReference>
<protein>
    <recommendedName>
        <fullName evidence="3">Winged helix-turn-helix domain-containing protein</fullName>
    </recommendedName>
</protein>
<dbReference type="FunCoup" id="A0A2G4YQN0">
    <property type="interactions" value="4"/>
</dbReference>
<dbReference type="PANTHER" id="PTHR30528">
    <property type="entry name" value="CYTOPLASMIC PROTEIN"/>
    <property type="match status" value="1"/>
</dbReference>
<evidence type="ECO:0008006" key="3">
    <source>
        <dbReference type="Google" id="ProtNLM"/>
    </source>
</evidence>
<reference evidence="1 2" key="1">
    <citation type="submission" date="2017-10" db="EMBL/GenBank/DDBJ databases">
        <title>Frigbacter circumglobatus gen. nov. sp. nov., isolated from sediment cultured in situ.</title>
        <authorList>
            <person name="Zhao Z."/>
        </authorList>
    </citation>
    <scope>NUCLEOTIDE SEQUENCE [LARGE SCALE GENOMIC DNA]</scope>
    <source>
        <strain evidence="1 2">ZYL</strain>
    </source>
</reference>
<dbReference type="OrthoDB" id="9787207at2"/>
<name>A0A2G4YQN0_9PROT</name>
<gene>
    <name evidence="1" type="ORF">CRD36_12550</name>
</gene>
<evidence type="ECO:0000313" key="2">
    <source>
        <dbReference type="Proteomes" id="UP000229730"/>
    </source>
</evidence>
<proteinExistence type="predicted"/>
<comment type="caution">
    <text evidence="1">The sequence shown here is derived from an EMBL/GenBank/DDBJ whole genome shotgun (WGS) entry which is preliminary data.</text>
</comment>
<sequence>MALRINNRDMRRLWLETNGLAGQPSGAPDPVQIIKKLGFVQLDTIQNVSRAHHHILWSRNEKYREPMLDELLRSKQDIFEHFTHDASVLPMDFYPVWQRKFRKIRQKTDGSKYYEDLKNSIWQDEVKSRIAAEGPLSTRDFDSKIKGEKKMWSRPPHKQVLDYLWYVGELSTSYRENFQKFYDLPERVIPHNIRTQVLSDQEQLEGLCHAALSRLVAGSLKEIKNFWEAKEIKEVKTWVEQNPDQIIPVEWETASGSYIKSFALNNIEERLQNISPISSRMRIINPFDPAVRDRTRLKHMFGFDYKIEIFVPAAQRRWGYYVYPLLEGERFVGRIEVKADRKAGCLNVLNFWAEEGIKWGVGRQQKLDRELLKFANLVNIDKVIWVK</sequence>
<dbReference type="RefSeq" id="WP_099473749.1">
    <property type="nucleotide sequence ID" value="NZ_PDEM01000024.1"/>
</dbReference>
<dbReference type="InParanoid" id="A0A2G4YQN0"/>
<dbReference type="Proteomes" id="UP000229730">
    <property type="component" value="Unassembled WGS sequence"/>
</dbReference>
<keyword evidence="2" id="KW-1185">Reference proteome</keyword>
<dbReference type="InterPro" id="IPR009351">
    <property type="entry name" value="AlkZ-like"/>
</dbReference>
<evidence type="ECO:0000313" key="1">
    <source>
        <dbReference type="EMBL" id="PHZ84625.1"/>
    </source>
</evidence>
<accession>A0A2G4YQN0</accession>